<protein>
    <recommendedName>
        <fullName evidence="3">Reverse transcriptase domain-containing protein</fullName>
    </recommendedName>
</protein>
<evidence type="ECO:0000259" key="3">
    <source>
        <dbReference type="PROSITE" id="PS50878"/>
    </source>
</evidence>
<comment type="caution">
    <text evidence="4">The sequence shown here is derived from an EMBL/GenBank/DDBJ whole genome shotgun (WGS) entry which is preliminary data.</text>
</comment>
<accession>A0AAV1LQ36</accession>
<evidence type="ECO:0000313" key="5">
    <source>
        <dbReference type="Proteomes" id="UP001314205"/>
    </source>
</evidence>
<dbReference type="InterPro" id="IPR043502">
    <property type="entry name" value="DNA/RNA_pol_sf"/>
</dbReference>
<dbReference type="InterPro" id="IPR027806">
    <property type="entry name" value="HARBI1_dom"/>
</dbReference>
<dbReference type="Proteomes" id="UP001314205">
    <property type="component" value="Unassembled WGS sequence"/>
</dbReference>
<evidence type="ECO:0000256" key="1">
    <source>
        <dbReference type="ARBA" id="ARBA00001968"/>
    </source>
</evidence>
<dbReference type="InterPro" id="IPR000477">
    <property type="entry name" value="RT_dom"/>
</dbReference>
<reference evidence="4 5" key="1">
    <citation type="submission" date="2023-11" db="EMBL/GenBank/DDBJ databases">
        <authorList>
            <person name="Hedman E."/>
            <person name="Englund M."/>
            <person name="Stromberg M."/>
            <person name="Nyberg Akerstrom W."/>
            <person name="Nylinder S."/>
            <person name="Jareborg N."/>
            <person name="Kallberg Y."/>
            <person name="Kronander E."/>
        </authorList>
    </citation>
    <scope>NUCLEOTIDE SEQUENCE [LARGE SCALE GENOMIC DNA]</scope>
</reference>
<feature type="domain" description="Reverse transcriptase" evidence="3">
    <location>
        <begin position="4"/>
        <end position="260"/>
    </location>
</feature>
<dbReference type="PANTHER" id="PTHR19446">
    <property type="entry name" value="REVERSE TRANSCRIPTASES"/>
    <property type="match status" value="1"/>
</dbReference>
<dbReference type="PROSITE" id="PS50878">
    <property type="entry name" value="RT_POL"/>
    <property type="match status" value="1"/>
</dbReference>
<gene>
    <name evidence="4" type="ORF">PARMNEM_LOCUS16718</name>
</gene>
<evidence type="ECO:0000313" key="4">
    <source>
        <dbReference type="EMBL" id="CAK1597518.1"/>
    </source>
</evidence>
<evidence type="ECO:0000256" key="2">
    <source>
        <dbReference type="ARBA" id="ARBA00022723"/>
    </source>
</evidence>
<keyword evidence="2" id="KW-0479">Metal-binding</keyword>
<dbReference type="Pfam" id="PF13359">
    <property type="entry name" value="DDE_Tnp_4"/>
    <property type="match status" value="1"/>
</dbReference>
<dbReference type="Pfam" id="PF00078">
    <property type="entry name" value="RVT_1"/>
    <property type="match status" value="1"/>
</dbReference>
<proteinExistence type="predicted"/>
<organism evidence="4 5">
    <name type="scientific">Parnassius mnemosyne</name>
    <name type="common">clouded apollo</name>
    <dbReference type="NCBI Taxonomy" id="213953"/>
    <lineage>
        <taxon>Eukaryota</taxon>
        <taxon>Metazoa</taxon>
        <taxon>Ecdysozoa</taxon>
        <taxon>Arthropoda</taxon>
        <taxon>Hexapoda</taxon>
        <taxon>Insecta</taxon>
        <taxon>Pterygota</taxon>
        <taxon>Neoptera</taxon>
        <taxon>Endopterygota</taxon>
        <taxon>Lepidoptera</taxon>
        <taxon>Glossata</taxon>
        <taxon>Ditrysia</taxon>
        <taxon>Papilionoidea</taxon>
        <taxon>Papilionidae</taxon>
        <taxon>Parnassiinae</taxon>
        <taxon>Parnassini</taxon>
        <taxon>Parnassius</taxon>
        <taxon>Driopa</taxon>
    </lineage>
</organism>
<name>A0AAV1LQ36_9NEOP</name>
<dbReference type="SUPFAM" id="SSF56672">
    <property type="entry name" value="DNA/RNA polymerases"/>
    <property type="match status" value="1"/>
</dbReference>
<keyword evidence="5" id="KW-1185">Reference proteome</keyword>
<dbReference type="GO" id="GO:0071897">
    <property type="term" value="P:DNA biosynthetic process"/>
    <property type="evidence" value="ECO:0007669"/>
    <property type="project" value="UniProtKB-ARBA"/>
</dbReference>
<dbReference type="InterPro" id="IPR043128">
    <property type="entry name" value="Rev_trsase/Diguanyl_cyclase"/>
</dbReference>
<dbReference type="EMBL" id="CAVLGL010000094">
    <property type="protein sequence ID" value="CAK1597518.1"/>
    <property type="molecule type" value="Genomic_DNA"/>
</dbReference>
<dbReference type="AlphaFoldDB" id="A0AAV1LQ36"/>
<sequence>MINFAFTTGSIPHDWKTHIIIPILKSGKDPSSSSSYRHIAISSTLSKIMEYLVKNRLEWILENRGIIPKSQFGFRKGFSTMDSLSILVSDIRLAFSNNNFLVGVFIDVCAAYDNVVLPLLRQKMHQLNIPERITNFVSNLLSHRRILVRSEGRFLPARFTWKGLPQGSVLSPLLYSLYTHDLDRSVNYLGNVLQYADDIALFVTDASTAKATSRLSQAVNYLNNWLFEHGLSISPLKCSTVVFSRRRQIPEVSIYIENTLIPTENQVPASENNWKTLSSGFETHWNFPNCCGAIDGKHILILAPPNCGSEYFSYKGSNSIVLMAVVDFNYKFLYINVGAEGSQSDGGIFKNWPISDELKRGLLPEGLFLLGDDAFPLKPYLLKPYKTYRGPLTIPEKIFNYRLSRARRIVENAFGILMSKFRIFDGKIDLKPSTIRKLVFAACFIHNWLRESSPYYLLASAVDQENIHTGEIISGSWRTEIEELRNLERFRSIQSTNLAKRIRDRMKDYFNNDGAVPWQYRHIS</sequence>
<dbReference type="GO" id="GO:0046872">
    <property type="term" value="F:metal ion binding"/>
    <property type="evidence" value="ECO:0007669"/>
    <property type="project" value="UniProtKB-KW"/>
</dbReference>
<dbReference type="Gene3D" id="3.30.70.270">
    <property type="match status" value="1"/>
</dbReference>
<dbReference type="CDD" id="cd01650">
    <property type="entry name" value="RT_nLTR_like"/>
    <property type="match status" value="1"/>
</dbReference>
<comment type="cofactor">
    <cofactor evidence="1">
        <name>a divalent metal cation</name>
        <dbReference type="ChEBI" id="CHEBI:60240"/>
    </cofactor>
</comment>